<evidence type="ECO:0000256" key="3">
    <source>
        <dbReference type="ARBA" id="ARBA00022525"/>
    </source>
</evidence>
<dbReference type="CDD" id="cd03593">
    <property type="entry name" value="CLECT_NK_receptors_like"/>
    <property type="match status" value="1"/>
</dbReference>
<evidence type="ECO:0000313" key="12">
    <source>
        <dbReference type="RefSeq" id="XP_072845260.1"/>
    </source>
</evidence>
<dbReference type="Pfam" id="PF00059">
    <property type="entry name" value="Lectin_C"/>
    <property type="match status" value="1"/>
</dbReference>
<evidence type="ECO:0000256" key="1">
    <source>
        <dbReference type="ARBA" id="ARBA00004401"/>
    </source>
</evidence>
<dbReference type="InterPro" id="IPR016186">
    <property type="entry name" value="C-type_lectin-like/link_sf"/>
</dbReference>
<keyword evidence="5" id="KW-1133">Transmembrane helix</keyword>
<sequence>MTATAQEIINTDVDAEERLNTVKEETEASDKVTVKRQSLCWDRKNGASHFSFQPYGLILVSVIIIIFVIAIPIVWKVSCKNCDQLVTQVEPLALCGPVCPAGWIGYERKCFYFSEGEGNWTFGQNFCTSHSSTLAVIESELEKKFILRYKGTPDHWIGLWKESNQVWKWADETEFNNTIEVGGKGGECAFLSTDIAIGSRCHIRRNWICNRYDTYTTKNSTRG</sequence>
<dbReference type="InterPro" id="IPR033992">
    <property type="entry name" value="NKR-like_CTLD"/>
</dbReference>
<name>A0ABM5FIP6_9SAUR</name>
<evidence type="ECO:0000256" key="5">
    <source>
        <dbReference type="SAM" id="Phobius"/>
    </source>
</evidence>
<reference evidence="7 8" key="1">
    <citation type="submission" date="2025-05" db="UniProtKB">
        <authorList>
            <consortium name="RefSeq"/>
        </authorList>
    </citation>
    <scope>NUCLEOTIDE SEQUENCE [LARGE SCALE GENOMIC DNA]</scope>
</reference>
<dbReference type="Proteomes" id="UP001652642">
    <property type="component" value="Chromosome 2"/>
</dbReference>
<dbReference type="InterPro" id="IPR001304">
    <property type="entry name" value="C-type_lectin-like"/>
</dbReference>
<dbReference type="SMART" id="SM00034">
    <property type="entry name" value="CLECT"/>
    <property type="match status" value="1"/>
</dbReference>
<feature type="transmembrane region" description="Helical" evidence="5">
    <location>
        <begin position="55"/>
        <end position="75"/>
    </location>
</feature>
<protein>
    <submittedName>
        <fullName evidence="8 9">C-type lectin domain family 2 member B-like</fullName>
    </submittedName>
</protein>
<dbReference type="GeneID" id="110069877"/>
<dbReference type="RefSeq" id="XP_072845258.1">
    <property type="nucleotide sequence ID" value="XM_072989157.1"/>
</dbReference>
<evidence type="ECO:0000259" key="6">
    <source>
        <dbReference type="PROSITE" id="PS50041"/>
    </source>
</evidence>
<dbReference type="PROSITE" id="PS50041">
    <property type="entry name" value="C_TYPE_LECTIN_2"/>
    <property type="match status" value="1"/>
</dbReference>
<evidence type="ECO:0000313" key="7">
    <source>
        <dbReference type="Proteomes" id="UP001652642"/>
    </source>
</evidence>
<evidence type="ECO:0000256" key="2">
    <source>
        <dbReference type="ARBA" id="ARBA00004613"/>
    </source>
</evidence>
<comment type="subcellular location">
    <subcellularLocation>
        <location evidence="1">Cell membrane</location>
        <topology evidence="1">Single-pass type II membrane protein</topology>
    </subcellularLocation>
    <subcellularLocation>
        <location evidence="2">Secreted</location>
    </subcellularLocation>
</comment>
<keyword evidence="5" id="KW-0812">Transmembrane</keyword>
<dbReference type="Gene3D" id="3.10.100.10">
    <property type="entry name" value="Mannose-Binding Protein A, subunit A"/>
    <property type="match status" value="1"/>
</dbReference>
<dbReference type="PANTHER" id="PTHR45710:SF35">
    <property type="entry name" value="C-TYPE LECTIN DOMAIN FAMILY 2 MEMBER D"/>
    <property type="match status" value="1"/>
</dbReference>
<keyword evidence="3" id="KW-0964">Secreted</keyword>
<feature type="domain" description="C-type lectin" evidence="6">
    <location>
        <begin position="106"/>
        <end position="210"/>
    </location>
</feature>
<dbReference type="InterPro" id="IPR050828">
    <property type="entry name" value="C-type_lectin/matrix_domain"/>
</dbReference>
<keyword evidence="5" id="KW-0472">Membrane</keyword>
<dbReference type="RefSeq" id="XP_072845260.1">
    <property type="nucleotide sequence ID" value="XM_072989159.1"/>
</dbReference>
<dbReference type="RefSeq" id="XP_072845259.1">
    <property type="nucleotide sequence ID" value="XM_072989158.1"/>
</dbReference>
<gene>
    <name evidence="8 9 10 11 12" type="primary">LOC110069877</name>
</gene>
<dbReference type="SUPFAM" id="SSF56436">
    <property type="entry name" value="C-type lectin-like"/>
    <property type="match status" value="1"/>
</dbReference>
<organism evidence="7 11">
    <name type="scientific">Pogona vitticeps</name>
    <name type="common">central bearded dragon</name>
    <dbReference type="NCBI Taxonomy" id="103695"/>
    <lineage>
        <taxon>Eukaryota</taxon>
        <taxon>Metazoa</taxon>
        <taxon>Chordata</taxon>
        <taxon>Craniata</taxon>
        <taxon>Vertebrata</taxon>
        <taxon>Euteleostomi</taxon>
        <taxon>Lepidosauria</taxon>
        <taxon>Squamata</taxon>
        <taxon>Bifurcata</taxon>
        <taxon>Unidentata</taxon>
        <taxon>Episquamata</taxon>
        <taxon>Toxicofera</taxon>
        <taxon>Iguania</taxon>
        <taxon>Acrodonta</taxon>
        <taxon>Agamidae</taxon>
        <taxon>Amphibolurinae</taxon>
        <taxon>Pogona</taxon>
    </lineage>
</organism>
<keyword evidence="4" id="KW-0430">Lectin</keyword>
<evidence type="ECO:0000313" key="10">
    <source>
        <dbReference type="RefSeq" id="XP_072845258.1"/>
    </source>
</evidence>
<keyword evidence="7" id="KW-1185">Reference proteome</keyword>
<dbReference type="InterPro" id="IPR016187">
    <property type="entry name" value="CTDL_fold"/>
</dbReference>
<evidence type="ECO:0000313" key="8">
    <source>
        <dbReference type="RefSeq" id="XP_072845256.1"/>
    </source>
</evidence>
<accession>A0ABM5FIP6</accession>
<dbReference type="RefSeq" id="XP_072845256.1">
    <property type="nucleotide sequence ID" value="XM_072989155.1"/>
</dbReference>
<evidence type="ECO:0000313" key="9">
    <source>
        <dbReference type="RefSeq" id="XP_072845257.1"/>
    </source>
</evidence>
<dbReference type="RefSeq" id="XP_072845257.1">
    <property type="nucleotide sequence ID" value="XM_072989156.1"/>
</dbReference>
<dbReference type="PANTHER" id="PTHR45710">
    <property type="entry name" value="C-TYPE LECTIN DOMAIN-CONTAINING PROTEIN 180"/>
    <property type="match status" value="1"/>
</dbReference>
<evidence type="ECO:0000256" key="4">
    <source>
        <dbReference type="ARBA" id="ARBA00022734"/>
    </source>
</evidence>
<evidence type="ECO:0000313" key="11">
    <source>
        <dbReference type="RefSeq" id="XP_072845259.1"/>
    </source>
</evidence>
<proteinExistence type="predicted"/>